<evidence type="ECO:0000259" key="3">
    <source>
        <dbReference type="Pfam" id="PF08541"/>
    </source>
</evidence>
<evidence type="ECO:0000256" key="1">
    <source>
        <dbReference type="ARBA" id="ARBA00022679"/>
    </source>
</evidence>
<keyword evidence="6" id="KW-1185">Reference proteome</keyword>
<dbReference type="CDD" id="cd00827">
    <property type="entry name" value="init_cond_enzymes"/>
    <property type="match status" value="1"/>
</dbReference>
<evidence type="ECO:0000313" key="5">
    <source>
        <dbReference type="EMBL" id="GAA4638918.1"/>
    </source>
</evidence>
<organism evidence="5 6">
    <name type="scientific">Actinoallomurus vinaceus</name>
    <dbReference type="NCBI Taxonomy" id="1080074"/>
    <lineage>
        <taxon>Bacteria</taxon>
        <taxon>Bacillati</taxon>
        <taxon>Actinomycetota</taxon>
        <taxon>Actinomycetes</taxon>
        <taxon>Streptosporangiales</taxon>
        <taxon>Thermomonosporaceae</taxon>
        <taxon>Actinoallomurus</taxon>
    </lineage>
</organism>
<evidence type="ECO:0008006" key="7">
    <source>
        <dbReference type="Google" id="ProtNLM"/>
    </source>
</evidence>
<dbReference type="EMBL" id="BAABHK010000025">
    <property type="protein sequence ID" value="GAA4638918.1"/>
    <property type="molecule type" value="Genomic_DNA"/>
</dbReference>
<dbReference type="PANTHER" id="PTHR34069">
    <property type="entry name" value="3-OXOACYL-[ACYL-CARRIER-PROTEIN] SYNTHASE 3"/>
    <property type="match status" value="1"/>
</dbReference>
<accession>A0ABP8USA7</accession>
<dbReference type="RefSeq" id="WP_345442477.1">
    <property type="nucleotide sequence ID" value="NZ_BAABHK010000025.1"/>
</dbReference>
<proteinExistence type="predicted"/>
<dbReference type="InterPro" id="IPR013747">
    <property type="entry name" value="ACP_syn_III_C"/>
</dbReference>
<dbReference type="Pfam" id="PF08541">
    <property type="entry name" value="ACP_syn_III_C"/>
    <property type="match status" value="1"/>
</dbReference>
<feature type="domain" description="Beta-ketoacyl-[acyl-carrier-protein] synthase III C-terminal" evidence="3">
    <location>
        <begin position="247"/>
        <end position="338"/>
    </location>
</feature>
<protein>
    <recommendedName>
        <fullName evidence="7">3-oxoacyl-ACP synthase</fullName>
    </recommendedName>
</protein>
<keyword evidence="2" id="KW-0012">Acyltransferase</keyword>
<evidence type="ECO:0000313" key="6">
    <source>
        <dbReference type="Proteomes" id="UP001501442"/>
    </source>
</evidence>
<keyword evidence="1" id="KW-0808">Transferase</keyword>
<comment type="caution">
    <text evidence="5">The sequence shown here is derived from an EMBL/GenBank/DDBJ whole genome shotgun (WGS) entry which is preliminary data.</text>
</comment>
<dbReference type="Pfam" id="PF08545">
    <property type="entry name" value="ACP_syn_III"/>
    <property type="match status" value="1"/>
</dbReference>
<dbReference type="PANTHER" id="PTHR34069:SF2">
    <property type="entry name" value="BETA-KETOACYL-[ACYL-CARRIER-PROTEIN] SYNTHASE III"/>
    <property type="match status" value="1"/>
</dbReference>
<sequence length="346" mass="36280">MRCDGLFLNGPAHRLPAPVDVAEAVADGRYDPADLAADEYASITVATDEAPPEMAVAAARLALSRAGTPPSGIALLLHASTWFQGLDYWPTASYVHREVLGEDGRYAPALDVQQMCAGAIGAIELAASYLTADASRRCALVTTADRFGGPGFDRWRADVPGLVYGDGAAAVVVGREGFARLLSVSTVVDTALEGMYRGDEPFATAPGRTVDVRTRRAAFAAADARRLVGSVRERTTAGLTEAVARTLEEAGLKLGDVARVVFPNVGLRVLRTGYAEPLGLDVARTTWDWGRRTGHIGAADQLAGLAHLAESGQVKPGDLVLLVGIGAGFAWTCAALEITARPDWGA</sequence>
<evidence type="ECO:0000259" key="4">
    <source>
        <dbReference type="Pfam" id="PF08545"/>
    </source>
</evidence>
<gene>
    <name evidence="5" type="ORF">GCM10023196_098490</name>
</gene>
<feature type="domain" description="Beta-ketoacyl-[acyl-carrier-protein] synthase III N-terminal" evidence="4">
    <location>
        <begin position="110"/>
        <end position="184"/>
    </location>
</feature>
<dbReference type="SUPFAM" id="SSF53901">
    <property type="entry name" value="Thiolase-like"/>
    <property type="match status" value="1"/>
</dbReference>
<name>A0ABP8USA7_9ACTN</name>
<dbReference type="Proteomes" id="UP001501442">
    <property type="component" value="Unassembled WGS sequence"/>
</dbReference>
<reference evidence="6" key="1">
    <citation type="journal article" date="2019" name="Int. J. Syst. Evol. Microbiol.">
        <title>The Global Catalogue of Microorganisms (GCM) 10K type strain sequencing project: providing services to taxonomists for standard genome sequencing and annotation.</title>
        <authorList>
            <consortium name="The Broad Institute Genomics Platform"/>
            <consortium name="The Broad Institute Genome Sequencing Center for Infectious Disease"/>
            <person name="Wu L."/>
            <person name="Ma J."/>
        </authorList>
    </citation>
    <scope>NUCLEOTIDE SEQUENCE [LARGE SCALE GENOMIC DNA]</scope>
    <source>
        <strain evidence="6">JCM 17939</strain>
    </source>
</reference>
<dbReference type="InterPro" id="IPR013751">
    <property type="entry name" value="ACP_syn_III_N"/>
</dbReference>
<dbReference type="InterPro" id="IPR016039">
    <property type="entry name" value="Thiolase-like"/>
</dbReference>
<dbReference type="Gene3D" id="3.40.47.10">
    <property type="match status" value="2"/>
</dbReference>
<evidence type="ECO:0000256" key="2">
    <source>
        <dbReference type="ARBA" id="ARBA00023315"/>
    </source>
</evidence>